<dbReference type="SMART" id="SM00530">
    <property type="entry name" value="HTH_XRE"/>
    <property type="match status" value="1"/>
</dbReference>
<dbReference type="PANTHER" id="PTHR46797:SF2">
    <property type="entry name" value="TRANSCRIPTIONAL REGULATOR"/>
    <property type="match status" value="1"/>
</dbReference>
<dbReference type="CDD" id="cd02209">
    <property type="entry name" value="cupin_XRE_C"/>
    <property type="match status" value="1"/>
</dbReference>
<evidence type="ECO:0000256" key="1">
    <source>
        <dbReference type="ARBA" id="ARBA00023125"/>
    </source>
</evidence>
<dbReference type="AlphaFoldDB" id="U2R040"/>
<dbReference type="Pfam" id="PF07883">
    <property type="entry name" value="Cupin_2"/>
    <property type="match status" value="1"/>
</dbReference>
<evidence type="ECO:0000313" key="3">
    <source>
        <dbReference type="EMBL" id="ERK46928.1"/>
    </source>
</evidence>
<protein>
    <submittedName>
        <fullName evidence="3">Cupin domain protein</fullName>
    </submittedName>
</protein>
<accession>U2R040</accession>
<dbReference type="InterPro" id="IPR014710">
    <property type="entry name" value="RmlC-like_jellyroll"/>
</dbReference>
<feature type="domain" description="HTH cro/C1-type" evidence="2">
    <location>
        <begin position="19"/>
        <end position="73"/>
    </location>
</feature>
<evidence type="ECO:0000259" key="2">
    <source>
        <dbReference type="PROSITE" id="PS50943"/>
    </source>
</evidence>
<dbReference type="Proteomes" id="UP000016608">
    <property type="component" value="Unassembled WGS sequence"/>
</dbReference>
<dbReference type="SUPFAM" id="SSF47413">
    <property type="entry name" value="lambda repressor-like DNA-binding domains"/>
    <property type="match status" value="1"/>
</dbReference>
<gene>
    <name evidence="3" type="ORF">HMPREF0373_01578</name>
</gene>
<dbReference type="GO" id="GO:0005829">
    <property type="term" value="C:cytosol"/>
    <property type="evidence" value="ECO:0007669"/>
    <property type="project" value="TreeGrafter"/>
</dbReference>
<reference evidence="3 4" key="1">
    <citation type="submission" date="2013-06" db="EMBL/GenBank/DDBJ databases">
        <authorList>
            <person name="Weinstock G."/>
            <person name="Sodergren E."/>
            <person name="Lobos E.A."/>
            <person name="Fulton L."/>
            <person name="Fulton R."/>
            <person name="Courtney L."/>
            <person name="Fronick C."/>
            <person name="O'Laughlin M."/>
            <person name="Godfrey J."/>
            <person name="Wilson R.M."/>
            <person name="Miner T."/>
            <person name="Farmer C."/>
            <person name="Delehaunty K."/>
            <person name="Cordes M."/>
            <person name="Minx P."/>
            <person name="Tomlinson C."/>
            <person name="Chen J."/>
            <person name="Wollam A."/>
            <person name="Pepin K.H."/>
            <person name="Bhonagiri V."/>
            <person name="Zhang X."/>
            <person name="Warren W."/>
            <person name="Mitreva M."/>
            <person name="Mardis E.R."/>
            <person name="Wilson R.K."/>
        </authorList>
    </citation>
    <scope>NUCLEOTIDE SEQUENCE [LARGE SCALE GENOMIC DNA]</scope>
    <source>
        <strain evidence="3 4">ATCC 29099</strain>
    </source>
</reference>
<evidence type="ECO:0000313" key="4">
    <source>
        <dbReference type="Proteomes" id="UP000016608"/>
    </source>
</evidence>
<dbReference type="GO" id="GO:0003700">
    <property type="term" value="F:DNA-binding transcription factor activity"/>
    <property type="evidence" value="ECO:0007669"/>
    <property type="project" value="TreeGrafter"/>
</dbReference>
<dbReference type="InterPro" id="IPR010982">
    <property type="entry name" value="Lambda_DNA-bd_dom_sf"/>
</dbReference>
<dbReference type="eggNOG" id="COG1396">
    <property type="taxonomic scope" value="Bacteria"/>
</dbReference>
<sequence>MEAREMEPNYVNSRIGEKIKDLRNKNGLTQQELADRAELTKGYISQLERGQVAPSVVTLLDLIECLGTTPSEFFKETEEEHVVYSEGAFFEKIDEVGNSIQWIVPNAQQNQMEPLLVVVQPKEQLQEDKPHEGEEFGYVISGRIRLHLGDKSYVVKSGESFYFRANRNHFIENTGSRPAKFVWVSTPPTF</sequence>
<dbReference type="InterPro" id="IPR011051">
    <property type="entry name" value="RmlC_Cupin_sf"/>
</dbReference>
<dbReference type="PATRIC" id="fig|1256908.3.peg.1464"/>
<dbReference type="PANTHER" id="PTHR46797">
    <property type="entry name" value="HTH-TYPE TRANSCRIPTIONAL REGULATOR"/>
    <property type="match status" value="1"/>
</dbReference>
<name>U2R040_EUBRA</name>
<dbReference type="EMBL" id="AWVJ01000093">
    <property type="protein sequence ID" value="ERK46928.1"/>
    <property type="molecule type" value="Genomic_DNA"/>
</dbReference>
<comment type="caution">
    <text evidence="3">The sequence shown here is derived from an EMBL/GenBank/DDBJ whole genome shotgun (WGS) entry which is preliminary data.</text>
</comment>
<keyword evidence="1" id="KW-0238">DNA-binding</keyword>
<dbReference type="Gene3D" id="1.10.260.40">
    <property type="entry name" value="lambda repressor-like DNA-binding domains"/>
    <property type="match status" value="1"/>
</dbReference>
<dbReference type="Gene3D" id="2.60.120.10">
    <property type="entry name" value="Jelly Rolls"/>
    <property type="match status" value="1"/>
</dbReference>
<dbReference type="CDD" id="cd00093">
    <property type="entry name" value="HTH_XRE"/>
    <property type="match status" value="1"/>
</dbReference>
<proteinExistence type="predicted"/>
<dbReference type="PROSITE" id="PS50943">
    <property type="entry name" value="HTH_CROC1"/>
    <property type="match status" value="1"/>
</dbReference>
<dbReference type="InterPro" id="IPR001387">
    <property type="entry name" value="Cro/C1-type_HTH"/>
</dbReference>
<organism evidence="3 4">
    <name type="scientific">Eubacterium ramulus ATCC 29099</name>
    <dbReference type="NCBI Taxonomy" id="1256908"/>
    <lineage>
        <taxon>Bacteria</taxon>
        <taxon>Bacillati</taxon>
        <taxon>Bacillota</taxon>
        <taxon>Clostridia</taxon>
        <taxon>Eubacteriales</taxon>
        <taxon>Eubacteriaceae</taxon>
        <taxon>Eubacterium</taxon>
    </lineage>
</organism>
<dbReference type="SUPFAM" id="SSF51182">
    <property type="entry name" value="RmlC-like cupins"/>
    <property type="match status" value="1"/>
</dbReference>
<dbReference type="InterPro" id="IPR050807">
    <property type="entry name" value="TransReg_Diox_bact_type"/>
</dbReference>
<dbReference type="HOGENOM" id="CLU_085376_1_4_9"/>
<keyword evidence="4" id="KW-1185">Reference proteome</keyword>
<dbReference type="Pfam" id="PF01381">
    <property type="entry name" value="HTH_3"/>
    <property type="match status" value="1"/>
</dbReference>
<dbReference type="InterPro" id="IPR013096">
    <property type="entry name" value="Cupin_2"/>
</dbReference>
<dbReference type="GO" id="GO:0003677">
    <property type="term" value="F:DNA binding"/>
    <property type="evidence" value="ECO:0007669"/>
    <property type="project" value="UniProtKB-KW"/>
</dbReference>